<feature type="transmembrane region" description="Helical" evidence="1">
    <location>
        <begin position="6"/>
        <end position="28"/>
    </location>
</feature>
<reference evidence="2 3" key="1">
    <citation type="submission" date="2019-02" db="EMBL/GenBank/DDBJ databases">
        <title>Deep-cultivation of Planctomycetes and their phenomic and genomic characterization uncovers novel biology.</title>
        <authorList>
            <person name="Wiegand S."/>
            <person name="Jogler M."/>
            <person name="Boedeker C."/>
            <person name="Pinto D."/>
            <person name="Vollmers J."/>
            <person name="Rivas-Marin E."/>
            <person name="Kohn T."/>
            <person name="Peeters S.H."/>
            <person name="Heuer A."/>
            <person name="Rast P."/>
            <person name="Oberbeckmann S."/>
            <person name="Bunk B."/>
            <person name="Jeske O."/>
            <person name="Meyerdierks A."/>
            <person name="Storesund J.E."/>
            <person name="Kallscheuer N."/>
            <person name="Luecker S."/>
            <person name="Lage O.M."/>
            <person name="Pohl T."/>
            <person name="Merkel B.J."/>
            <person name="Hornburger P."/>
            <person name="Mueller R.-W."/>
            <person name="Bruemmer F."/>
            <person name="Labrenz M."/>
            <person name="Spormann A.M."/>
            <person name="Op den Camp H."/>
            <person name="Overmann J."/>
            <person name="Amann R."/>
            <person name="Jetten M.S.M."/>
            <person name="Mascher T."/>
            <person name="Medema M.H."/>
            <person name="Devos D.P."/>
            <person name="Kaster A.-K."/>
            <person name="Ovreas L."/>
            <person name="Rohde M."/>
            <person name="Galperin M.Y."/>
            <person name="Jogler C."/>
        </authorList>
    </citation>
    <scope>NUCLEOTIDE SEQUENCE [LARGE SCALE GENOMIC DNA]</scope>
    <source>
        <strain evidence="2 3">ETA_A8</strain>
    </source>
</reference>
<keyword evidence="3" id="KW-1185">Reference proteome</keyword>
<name>A0A517Y9A4_9BACT</name>
<accession>A0A517Y9A4</accession>
<sequence length="83" mass="9446">MSQLTYVLMLHVAVLAVATVAGLLLVMLRNWGENWTMNVRSRVQRRYVKRELSLPQTMAGTATIVKPKRLKSTLVRPLLKTAR</sequence>
<dbReference type="Proteomes" id="UP000315017">
    <property type="component" value="Chromosome"/>
</dbReference>
<dbReference type="AlphaFoldDB" id="A0A517Y9A4"/>
<keyword evidence="1" id="KW-1133">Transmembrane helix</keyword>
<dbReference type="EMBL" id="CP036274">
    <property type="protein sequence ID" value="QDU26813.1"/>
    <property type="molecule type" value="Genomic_DNA"/>
</dbReference>
<evidence type="ECO:0000256" key="1">
    <source>
        <dbReference type="SAM" id="Phobius"/>
    </source>
</evidence>
<evidence type="ECO:0000313" key="3">
    <source>
        <dbReference type="Proteomes" id="UP000315017"/>
    </source>
</evidence>
<protein>
    <submittedName>
        <fullName evidence="2">Uncharacterized protein</fullName>
    </submittedName>
</protein>
<proteinExistence type="predicted"/>
<dbReference type="RefSeq" id="WP_145087647.1">
    <property type="nucleotide sequence ID" value="NZ_CP036274.1"/>
</dbReference>
<gene>
    <name evidence="2" type="ORF">ETAA8_18960</name>
</gene>
<dbReference type="KEGG" id="aagg:ETAA8_18960"/>
<organism evidence="2 3">
    <name type="scientific">Anatilimnocola aggregata</name>
    <dbReference type="NCBI Taxonomy" id="2528021"/>
    <lineage>
        <taxon>Bacteria</taxon>
        <taxon>Pseudomonadati</taxon>
        <taxon>Planctomycetota</taxon>
        <taxon>Planctomycetia</taxon>
        <taxon>Pirellulales</taxon>
        <taxon>Pirellulaceae</taxon>
        <taxon>Anatilimnocola</taxon>
    </lineage>
</organism>
<keyword evidence="1" id="KW-0812">Transmembrane</keyword>
<evidence type="ECO:0000313" key="2">
    <source>
        <dbReference type="EMBL" id="QDU26813.1"/>
    </source>
</evidence>
<keyword evidence="1" id="KW-0472">Membrane</keyword>